<evidence type="ECO:0000256" key="5">
    <source>
        <dbReference type="SAM" id="Phobius"/>
    </source>
</evidence>
<dbReference type="EMBL" id="JADKNH010000010">
    <property type="protein sequence ID" value="MBF4694747.1"/>
    <property type="molecule type" value="Genomic_DNA"/>
</dbReference>
<dbReference type="Proteomes" id="UP000614200">
    <property type="component" value="Unassembled WGS sequence"/>
</dbReference>
<keyword evidence="3 5" id="KW-1133">Transmembrane helix</keyword>
<dbReference type="Pfam" id="PF00939">
    <property type="entry name" value="Na_sulph_symp"/>
    <property type="match status" value="1"/>
</dbReference>
<comment type="caution">
    <text evidence="6">The sequence shown here is derived from an EMBL/GenBank/DDBJ whole genome shotgun (WGS) entry which is preliminary data.</text>
</comment>
<dbReference type="RefSeq" id="WP_194702985.1">
    <property type="nucleotide sequence ID" value="NZ_JADKNH010000010.1"/>
</dbReference>
<proteinExistence type="predicted"/>
<feature type="transmembrane region" description="Helical" evidence="5">
    <location>
        <begin position="387"/>
        <end position="410"/>
    </location>
</feature>
<feature type="transmembrane region" description="Helical" evidence="5">
    <location>
        <begin position="422"/>
        <end position="445"/>
    </location>
</feature>
<evidence type="ECO:0000313" key="7">
    <source>
        <dbReference type="Proteomes" id="UP000614200"/>
    </source>
</evidence>
<evidence type="ECO:0000256" key="3">
    <source>
        <dbReference type="ARBA" id="ARBA00022989"/>
    </source>
</evidence>
<feature type="transmembrane region" description="Helical" evidence="5">
    <location>
        <begin position="56"/>
        <end position="76"/>
    </location>
</feature>
<gene>
    <name evidence="6" type="ORF">ISU02_16660</name>
</gene>
<feature type="transmembrane region" description="Helical" evidence="5">
    <location>
        <begin position="275"/>
        <end position="294"/>
    </location>
</feature>
<evidence type="ECO:0000256" key="1">
    <source>
        <dbReference type="ARBA" id="ARBA00004141"/>
    </source>
</evidence>
<feature type="transmembrane region" description="Helical" evidence="5">
    <location>
        <begin position="112"/>
        <end position="131"/>
    </location>
</feature>
<accession>A0ABR9ZWA4</accession>
<feature type="transmembrane region" description="Helical" evidence="5">
    <location>
        <begin position="164"/>
        <end position="187"/>
    </location>
</feature>
<protein>
    <submittedName>
        <fullName evidence="6">Anion permease</fullName>
    </submittedName>
</protein>
<keyword evidence="2 5" id="KW-0812">Transmembrane</keyword>
<feature type="transmembrane region" description="Helical" evidence="5">
    <location>
        <begin position="342"/>
        <end position="375"/>
    </location>
</feature>
<comment type="subcellular location">
    <subcellularLocation>
        <location evidence="1">Membrane</location>
        <topology evidence="1">Multi-pass membrane protein</topology>
    </subcellularLocation>
</comment>
<evidence type="ECO:0000256" key="4">
    <source>
        <dbReference type="ARBA" id="ARBA00023136"/>
    </source>
</evidence>
<feature type="transmembrane region" description="Helical" evidence="5">
    <location>
        <begin position="207"/>
        <end position="231"/>
    </location>
</feature>
<feature type="transmembrane region" description="Helical" evidence="5">
    <location>
        <begin position="306"/>
        <end position="330"/>
    </location>
</feature>
<keyword evidence="7" id="KW-1185">Reference proteome</keyword>
<evidence type="ECO:0000256" key="2">
    <source>
        <dbReference type="ARBA" id="ARBA00022692"/>
    </source>
</evidence>
<keyword evidence="4 5" id="KW-0472">Membrane</keyword>
<reference evidence="6 7" key="1">
    <citation type="submission" date="2020-11" db="EMBL/GenBank/DDBJ databases">
        <title>Fusibacter basophilias sp. nov.</title>
        <authorList>
            <person name="Qiu D."/>
        </authorList>
    </citation>
    <scope>NUCLEOTIDE SEQUENCE [LARGE SCALE GENOMIC DNA]</scope>
    <source>
        <strain evidence="6 7">Q10-2</strain>
    </source>
</reference>
<feature type="transmembrane region" description="Helical" evidence="5">
    <location>
        <begin position="7"/>
        <end position="25"/>
    </location>
</feature>
<dbReference type="PANTHER" id="PTHR43652">
    <property type="entry name" value="BASIC AMINO ACID ANTIPORTER YFCC-RELATED"/>
    <property type="match status" value="1"/>
</dbReference>
<feature type="transmembrane region" description="Helical" evidence="5">
    <location>
        <begin position="82"/>
        <end position="105"/>
    </location>
</feature>
<sequence>MKINVKRMLFGLVLPVIIILLKPAILTFEQTIVLATLVMTITFWVNNAIHKSITSVIALVLFYAFGHPPVLKLLQFPLSENFLLIVFSFVFSQGIANTGLAEVIIEPLIIKYAKSGITLLGVIMGLALIMIFVIPQPFSRVIILSHIFYQYYKKMSLSKQTQSILMFAVFLFSMFVNMTLIRGDIILNNALIGMSGLTVSEGTWIKYMTLPTLLFSIVGLFTFCLVFKNALGEYKQAVNTIVHKATMKLTNGQKRELIIILMMLLAWATEDLHGFSGTYTVILSTLIMFLLKMLTSKDFKSVNIHLLIFLTAAFSIGPVMTYSGLALAIFSKFIPIFPNTYSTYYALIVILVTVFLHMLLGSNVTTMSVVIPGLMTISEGIVDPVNIMFLIFIAICGHFVLPFHNVILLLGNGSGYYDNSPVIKYGIILLPIMLFFGLFIFLPWWQWLV</sequence>
<dbReference type="InterPro" id="IPR001898">
    <property type="entry name" value="SLC13A/DASS"/>
</dbReference>
<evidence type="ECO:0000313" key="6">
    <source>
        <dbReference type="EMBL" id="MBF4694747.1"/>
    </source>
</evidence>
<name>A0ABR9ZWA4_9FIRM</name>
<dbReference type="PANTHER" id="PTHR43652:SF2">
    <property type="entry name" value="BASIC AMINO ACID ANTIPORTER YFCC-RELATED"/>
    <property type="match status" value="1"/>
</dbReference>
<dbReference type="InterPro" id="IPR051679">
    <property type="entry name" value="DASS-Related_Transporters"/>
</dbReference>
<organism evidence="6 7">
    <name type="scientific">Fusibacter ferrireducens</name>
    <dbReference type="NCBI Taxonomy" id="2785058"/>
    <lineage>
        <taxon>Bacteria</taxon>
        <taxon>Bacillati</taxon>
        <taxon>Bacillota</taxon>
        <taxon>Clostridia</taxon>
        <taxon>Eubacteriales</taxon>
        <taxon>Eubacteriales Family XII. Incertae Sedis</taxon>
        <taxon>Fusibacter</taxon>
    </lineage>
</organism>